<dbReference type="RefSeq" id="WP_123691525.1">
    <property type="nucleotide sequence ID" value="NZ_AP019700.1"/>
</dbReference>
<evidence type="ECO:0000313" key="3">
    <source>
        <dbReference type="Proteomes" id="UP000278222"/>
    </source>
</evidence>
<gene>
    <name evidence="2" type="ORF">EDC65_3328</name>
</gene>
<keyword evidence="3" id="KW-1185">Reference proteome</keyword>
<dbReference type="Gene3D" id="1.10.10.10">
    <property type="entry name" value="Winged helix-like DNA-binding domain superfamily/Winged helix DNA-binding domain"/>
    <property type="match status" value="1"/>
</dbReference>
<accession>A0A3N1KQA7</accession>
<dbReference type="SUPFAM" id="SSF46785">
    <property type="entry name" value="Winged helix' DNA-binding domain"/>
    <property type="match status" value="1"/>
</dbReference>
<organism evidence="2 3">
    <name type="scientific">Stella humosa</name>
    <dbReference type="NCBI Taxonomy" id="94"/>
    <lineage>
        <taxon>Bacteria</taxon>
        <taxon>Pseudomonadati</taxon>
        <taxon>Pseudomonadota</taxon>
        <taxon>Alphaproteobacteria</taxon>
        <taxon>Rhodospirillales</taxon>
        <taxon>Stellaceae</taxon>
        <taxon>Stella</taxon>
    </lineage>
</organism>
<dbReference type="PANTHER" id="PTHR30432">
    <property type="entry name" value="TRANSCRIPTIONAL REGULATOR MODE"/>
    <property type="match status" value="1"/>
</dbReference>
<evidence type="ECO:0000256" key="1">
    <source>
        <dbReference type="SAM" id="MobiDB-lite"/>
    </source>
</evidence>
<proteinExistence type="predicted"/>
<dbReference type="Proteomes" id="UP000278222">
    <property type="component" value="Unassembled WGS sequence"/>
</dbReference>
<dbReference type="EMBL" id="RJKX01000015">
    <property type="protein sequence ID" value="ROP83983.1"/>
    <property type="molecule type" value="Genomic_DNA"/>
</dbReference>
<feature type="region of interest" description="Disordered" evidence="1">
    <location>
        <begin position="1"/>
        <end position="23"/>
    </location>
</feature>
<dbReference type="AlphaFoldDB" id="A0A3N1KQA7"/>
<name>A0A3N1KQA7_9PROT</name>
<reference evidence="2 3" key="1">
    <citation type="submission" date="2018-11" db="EMBL/GenBank/DDBJ databases">
        <title>Genomic Encyclopedia of Type Strains, Phase IV (KMG-IV): sequencing the most valuable type-strain genomes for metagenomic binning, comparative biology and taxonomic classification.</title>
        <authorList>
            <person name="Goeker M."/>
        </authorList>
    </citation>
    <scope>NUCLEOTIDE SEQUENCE [LARGE SCALE GENOMIC DNA]</scope>
    <source>
        <strain evidence="2 3">DSM 5900</strain>
    </source>
</reference>
<sequence length="151" mass="15672">MSPPPDKPAPRGVTRLARNPARGGGEARLTIRVDFGEHGALGPGKIRLLELIGAQGSISAAGRAMGMSYRRAWLLVDSLNQAFREPMVATQHGGSGGGGAVLTAAGQALIARYRRMEAEVESAAGQHLAAFAASLSERPPAFVAPDMDDEG</sequence>
<dbReference type="InterPro" id="IPR036388">
    <property type="entry name" value="WH-like_DNA-bd_sf"/>
</dbReference>
<evidence type="ECO:0000313" key="2">
    <source>
        <dbReference type="EMBL" id="ROP83983.1"/>
    </source>
</evidence>
<dbReference type="InterPro" id="IPR051815">
    <property type="entry name" value="Molybdate_resp_trans_reg"/>
</dbReference>
<protein>
    <submittedName>
        <fullName evidence="2">Molybdate transport system regulatory protein</fullName>
    </submittedName>
</protein>
<dbReference type="InterPro" id="IPR036390">
    <property type="entry name" value="WH_DNA-bd_sf"/>
</dbReference>
<dbReference type="PANTHER" id="PTHR30432:SF1">
    <property type="entry name" value="DNA-BINDING TRANSCRIPTIONAL DUAL REGULATOR MODE"/>
    <property type="match status" value="1"/>
</dbReference>
<dbReference type="OrthoDB" id="9800709at2"/>
<comment type="caution">
    <text evidence="2">The sequence shown here is derived from an EMBL/GenBank/DDBJ whole genome shotgun (WGS) entry which is preliminary data.</text>
</comment>